<keyword evidence="9" id="KW-0249">Electron transport</keyword>
<evidence type="ECO:0000256" key="2">
    <source>
        <dbReference type="ARBA" id="ARBA00012944"/>
    </source>
</evidence>
<dbReference type="RefSeq" id="YP_009113701.1">
    <property type="nucleotide sequence ID" value="NC_026039.1"/>
</dbReference>
<dbReference type="PANTHER" id="PTHR42829:SF2">
    <property type="entry name" value="NADH-UBIQUINONE OXIDOREDUCTASE CHAIN 5"/>
    <property type="match status" value="1"/>
</dbReference>
<keyword evidence="11 16" id="KW-0520">NAD</keyword>
<evidence type="ECO:0000256" key="4">
    <source>
        <dbReference type="ARBA" id="ARBA00022448"/>
    </source>
</evidence>
<evidence type="ECO:0000256" key="5">
    <source>
        <dbReference type="ARBA" id="ARBA00022660"/>
    </source>
</evidence>
<evidence type="ECO:0000256" key="12">
    <source>
        <dbReference type="ARBA" id="ARBA00023075"/>
    </source>
</evidence>
<dbReference type="InterPro" id="IPR001750">
    <property type="entry name" value="ND/Mrp_TM"/>
</dbReference>
<feature type="transmembrane region" description="Helical" evidence="16">
    <location>
        <begin position="334"/>
        <end position="352"/>
    </location>
</feature>
<keyword evidence="14 16" id="KW-0472">Membrane</keyword>
<dbReference type="GO" id="GO:0003954">
    <property type="term" value="F:NADH dehydrogenase activity"/>
    <property type="evidence" value="ECO:0007669"/>
    <property type="project" value="TreeGrafter"/>
</dbReference>
<dbReference type="GO" id="GO:0005743">
    <property type="term" value="C:mitochondrial inner membrane"/>
    <property type="evidence" value="ECO:0007669"/>
    <property type="project" value="UniProtKB-SubCell"/>
</dbReference>
<keyword evidence="5" id="KW-0679">Respiratory chain</keyword>
<proteinExistence type="inferred from homology"/>
<feature type="transmembrane region" description="Helical" evidence="16">
    <location>
        <begin position="119"/>
        <end position="136"/>
    </location>
</feature>
<comment type="catalytic activity">
    <reaction evidence="15 16">
        <text>a ubiquinone + NADH + 5 H(+)(in) = a ubiquinol + NAD(+) + 4 H(+)(out)</text>
        <dbReference type="Rhea" id="RHEA:29091"/>
        <dbReference type="Rhea" id="RHEA-COMP:9565"/>
        <dbReference type="Rhea" id="RHEA-COMP:9566"/>
        <dbReference type="ChEBI" id="CHEBI:15378"/>
        <dbReference type="ChEBI" id="CHEBI:16389"/>
        <dbReference type="ChEBI" id="CHEBI:17976"/>
        <dbReference type="ChEBI" id="CHEBI:57540"/>
        <dbReference type="ChEBI" id="CHEBI:57945"/>
        <dbReference type="EC" id="7.1.1.2"/>
    </reaction>
</comment>
<geneLocation type="mitochondrion" evidence="20"/>
<comment type="subcellular location">
    <subcellularLocation>
        <location evidence="1">Mitochondrion inner membrane</location>
        <topology evidence="1">Multi-pass membrane protein</topology>
    </subcellularLocation>
</comment>
<keyword evidence="6 16" id="KW-0812">Transmembrane</keyword>
<evidence type="ECO:0000256" key="15">
    <source>
        <dbReference type="ARBA" id="ARBA00049551"/>
    </source>
</evidence>
<dbReference type="EC" id="7.1.1.2" evidence="2 16"/>
<evidence type="ECO:0000259" key="17">
    <source>
        <dbReference type="Pfam" id="PF00361"/>
    </source>
</evidence>
<comment type="function">
    <text evidence="16">Core subunit of the mitochondrial membrane respiratory chain NADH dehydrogenase (Complex I) which catalyzes electron transfer from NADH through the respiratory chain, using ubiquinone as an electron acceptor. Essential for the catalytic activity and assembly of complex I.</text>
</comment>
<feature type="transmembrane region" description="Helical" evidence="16">
    <location>
        <begin position="373"/>
        <end position="392"/>
    </location>
</feature>
<evidence type="ECO:0000256" key="1">
    <source>
        <dbReference type="ARBA" id="ARBA00004448"/>
    </source>
</evidence>
<feature type="transmembrane region" description="Helical" evidence="16">
    <location>
        <begin position="485"/>
        <end position="507"/>
    </location>
</feature>
<feature type="transmembrane region" description="Helical" evidence="16">
    <location>
        <begin position="6"/>
        <end position="28"/>
    </location>
</feature>
<protein>
    <recommendedName>
        <fullName evidence="3 16">NADH-ubiquinone oxidoreductase chain 5</fullName>
        <ecNumber evidence="2 16">7.1.1.2</ecNumber>
    </recommendedName>
</protein>
<evidence type="ECO:0000256" key="8">
    <source>
        <dbReference type="ARBA" id="ARBA00022967"/>
    </source>
</evidence>
<evidence type="ECO:0000256" key="16">
    <source>
        <dbReference type="RuleBase" id="RU003404"/>
    </source>
</evidence>
<feature type="transmembrane region" description="Helical" evidence="16">
    <location>
        <begin position="455"/>
        <end position="473"/>
    </location>
</feature>
<keyword evidence="13 16" id="KW-0496">Mitochondrion</keyword>
<feature type="transmembrane region" description="Helical" evidence="16">
    <location>
        <begin position="212"/>
        <end position="230"/>
    </location>
</feature>
<feature type="transmembrane region" description="Helical" evidence="16">
    <location>
        <begin position="87"/>
        <end position="107"/>
    </location>
</feature>
<organism evidence="20">
    <name type="scientific">Aratinga solstitialis</name>
    <name type="common">sun parakeet</name>
    <dbReference type="NCBI Taxonomy" id="176015"/>
    <lineage>
        <taxon>Eukaryota</taxon>
        <taxon>Metazoa</taxon>
        <taxon>Chordata</taxon>
        <taxon>Craniata</taxon>
        <taxon>Vertebrata</taxon>
        <taxon>Euteleostomi</taxon>
        <taxon>Archelosauria</taxon>
        <taxon>Archosauria</taxon>
        <taxon>Dinosauria</taxon>
        <taxon>Saurischia</taxon>
        <taxon>Theropoda</taxon>
        <taxon>Coelurosauria</taxon>
        <taxon>Aves</taxon>
        <taxon>Neognathae</taxon>
        <taxon>Neoaves</taxon>
        <taxon>Telluraves</taxon>
        <taxon>Australaves</taxon>
        <taxon>Psittaciformes</taxon>
        <taxon>Psittacidae</taxon>
        <taxon>Aratinga</taxon>
    </lineage>
</organism>
<feature type="transmembrane region" description="Helical" evidence="16">
    <location>
        <begin position="407"/>
        <end position="429"/>
    </location>
</feature>
<dbReference type="PRINTS" id="PR01434">
    <property type="entry name" value="NADHDHGNASE5"/>
</dbReference>
<keyword evidence="12 16" id="KW-0830">Ubiquinone</keyword>
<evidence type="ECO:0000256" key="7">
    <source>
        <dbReference type="ARBA" id="ARBA00022792"/>
    </source>
</evidence>
<evidence type="ECO:0000259" key="18">
    <source>
        <dbReference type="Pfam" id="PF00662"/>
    </source>
</evidence>
<dbReference type="InterPro" id="IPR010934">
    <property type="entry name" value="NADH_DH_su5_C"/>
</dbReference>
<evidence type="ECO:0000256" key="14">
    <source>
        <dbReference type="ARBA" id="ARBA00023136"/>
    </source>
</evidence>
<keyword evidence="8" id="KW-1278">Translocase</keyword>
<evidence type="ECO:0000256" key="9">
    <source>
        <dbReference type="ARBA" id="ARBA00022982"/>
    </source>
</evidence>
<dbReference type="Pfam" id="PF00361">
    <property type="entry name" value="Proton_antipo_M"/>
    <property type="match status" value="1"/>
</dbReference>
<feature type="transmembrane region" description="Helical" evidence="16">
    <location>
        <begin position="173"/>
        <end position="192"/>
    </location>
</feature>
<dbReference type="PANTHER" id="PTHR42829">
    <property type="entry name" value="NADH-UBIQUINONE OXIDOREDUCTASE CHAIN 5"/>
    <property type="match status" value="1"/>
</dbReference>
<evidence type="ECO:0000313" key="20">
    <source>
        <dbReference type="EMBL" id="QDP17054.1"/>
    </source>
</evidence>
<dbReference type="InterPro" id="IPR018393">
    <property type="entry name" value="NADHpl_OxRdtase_5_subgr"/>
</dbReference>
<keyword evidence="10 16" id="KW-1133">Transmembrane helix</keyword>
<dbReference type="GO" id="GO:0015990">
    <property type="term" value="P:electron transport coupled proton transport"/>
    <property type="evidence" value="ECO:0007669"/>
    <property type="project" value="TreeGrafter"/>
</dbReference>
<name>A0A516IJU9_9PSIT</name>
<dbReference type="Pfam" id="PF00662">
    <property type="entry name" value="Proton_antipo_N"/>
    <property type="match status" value="1"/>
</dbReference>
<dbReference type="Pfam" id="PF06455">
    <property type="entry name" value="NADH5_C"/>
    <property type="match status" value="1"/>
</dbReference>
<feature type="transmembrane region" description="Helical" evidence="16">
    <location>
        <begin position="274"/>
        <end position="295"/>
    </location>
</feature>
<feature type="domain" description="NADH:quinone oxidoreductase/Mrp antiporter transmembrane" evidence="17">
    <location>
        <begin position="136"/>
        <end position="418"/>
    </location>
</feature>
<feature type="transmembrane region" description="Helical" evidence="16">
    <location>
        <begin position="242"/>
        <end position="262"/>
    </location>
</feature>
<evidence type="ECO:0000256" key="6">
    <source>
        <dbReference type="ARBA" id="ARBA00022692"/>
    </source>
</evidence>
<dbReference type="InterPro" id="IPR001516">
    <property type="entry name" value="Proton_antipo_N"/>
</dbReference>
<dbReference type="GO" id="GO:0042773">
    <property type="term" value="P:ATP synthesis coupled electron transport"/>
    <property type="evidence" value="ECO:0007669"/>
    <property type="project" value="InterPro"/>
</dbReference>
<feature type="transmembrane region" description="Helical" evidence="16">
    <location>
        <begin position="142"/>
        <end position="161"/>
    </location>
</feature>
<dbReference type="CTD" id="4540"/>
<evidence type="ECO:0000259" key="19">
    <source>
        <dbReference type="Pfam" id="PF06455"/>
    </source>
</evidence>
<dbReference type="AlphaFoldDB" id="A0A516IJU9"/>
<feature type="transmembrane region" description="Helical" evidence="16">
    <location>
        <begin position="585"/>
        <end position="603"/>
    </location>
</feature>
<dbReference type="NCBIfam" id="TIGR01974">
    <property type="entry name" value="NDH_I_L"/>
    <property type="match status" value="1"/>
</dbReference>
<dbReference type="GO" id="GO:0008137">
    <property type="term" value="F:NADH dehydrogenase (ubiquinone) activity"/>
    <property type="evidence" value="ECO:0007669"/>
    <property type="project" value="UniProtKB-EC"/>
</dbReference>
<feature type="domain" description="NADH-Ubiquinone oxidoreductase (complex I) chain 5 N-terminal" evidence="18">
    <location>
        <begin position="70"/>
        <end position="120"/>
    </location>
</feature>
<sequence>MEMALLLNTLMLLTLMTILTPTLLPILLKTFKNSPQTITSTIKTAFLISLGPTTLFTYSGLESITSHWEWKFIMNFKIPLSFKMDQYSLLFFPIALFVTWSILQFSTYYMASDPHITKFFSYLTTFLIAMLTLTIANNIFMLFIGWEGVGIMSFLLISWWHGRAEANTAALQAVLYNRIGDIGLILSMAWLASTLNSWEMQQMFSPTKTPTLPLLGLILAATGKSAQFGLHPWLPAAMEGPTPVSALLHSSTMVVAGIFLLVRTHPLLTSNETALTLCLCLGAMSTLFAATCALTQNDIKKIIAFSTSSQLGLMMVTIGLNLPQLAFLHISTHAFFKAMLFLCSGSIIHSLNGEQDIRKMGGLQKMLPTTTSCLTIGNLALMGTPFLAGFFSKDLIIENLNTSHLNAWALTLTLLATAFTATYSLRMILLVQTKFTRMPTITPVDENNPQVTNPIARLALGSITAGLLITSYMPPTQTPPMTMPLLTKTAAILVTVTGVILALELTAATHTLTQPKQSPYSNFSLTLGYFNPLTHRPSSMTLLNSGQKIANHLIDLSWYKKMGPEGLAHLQTMAAKTSTTLHKGLIKAYLGSSALSILIILLLL</sequence>
<feature type="domain" description="NADH dehydrogenase subunit 5 C-terminal" evidence="19">
    <location>
        <begin position="423"/>
        <end position="603"/>
    </location>
</feature>
<gene>
    <name evidence="20" type="primary">ND5</name>
</gene>
<dbReference type="GeneID" id="22832179"/>
<evidence type="ECO:0000256" key="13">
    <source>
        <dbReference type="ARBA" id="ARBA00023128"/>
    </source>
</evidence>
<evidence type="ECO:0000256" key="10">
    <source>
        <dbReference type="ARBA" id="ARBA00022989"/>
    </source>
</evidence>
<accession>A0A516IJU9</accession>
<reference evidence="20" key="1">
    <citation type="journal article" date="2019" name="Mitochondrial DNA Part B Resour">
        <title>Characterization and comparison of complete mitogenomes of three parrot species (Psittaciformes: Psittacidae).</title>
        <authorList>
            <person name="Liu H."/>
            <person name="Yang Y."/>
            <person name="Xu N."/>
            <person name="Chen R."/>
            <person name="Fu Z."/>
            <person name="Huang S."/>
        </authorList>
    </citation>
    <scope>NUCLEOTIDE SEQUENCE</scope>
</reference>
<dbReference type="EMBL" id="MK343132">
    <property type="protein sequence ID" value="QDP17054.1"/>
    <property type="molecule type" value="Genomic_DNA"/>
</dbReference>
<comment type="similarity">
    <text evidence="16">Belongs to the complex I subunit 5 family.</text>
</comment>
<feature type="transmembrane region" description="Helical" evidence="16">
    <location>
        <begin position="302"/>
        <end position="322"/>
    </location>
</feature>
<keyword evidence="4 16" id="KW-0813">Transport</keyword>
<dbReference type="InterPro" id="IPR003945">
    <property type="entry name" value="NU5C-like"/>
</dbReference>
<evidence type="ECO:0000256" key="3">
    <source>
        <dbReference type="ARBA" id="ARBA00021096"/>
    </source>
</evidence>
<keyword evidence="7" id="KW-0999">Mitochondrion inner membrane</keyword>
<evidence type="ECO:0000256" key="11">
    <source>
        <dbReference type="ARBA" id="ARBA00023027"/>
    </source>
</evidence>